<comment type="subcellular location">
    <subcellularLocation>
        <location evidence="1">Nucleus</location>
    </subcellularLocation>
</comment>
<evidence type="ECO:0000256" key="2">
    <source>
        <dbReference type="ARBA" id="ARBA00010977"/>
    </source>
</evidence>
<dbReference type="GO" id="GO:0005664">
    <property type="term" value="C:nuclear origin of replication recognition complex"/>
    <property type="evidence" value="ECO:0007669"/>
    <property type="project" value="InterPro"/>
</dbReference>
<evidence type="ECO:0000259" key="11">
    <source>
        <dbReference type="PROSITE" id="PS50812"/>
    </source>
</evidence>
<dbReference type="InterPro" id="IPR045667">
    <property type="entry name" value="ORC3_N"/>
</dbReference>
<keyword evidence="13" id="KW-1185">Reference proteome</keyword>
<dbReference type="GO" id="GO:0003688">
    <property type="term" value="F:DNA replication origin binding"/>
    <property type="evidence" value="ECO:0007669"/>
    <property type="project" value="TreeGrafter"/>
</dbReference>
<evidence type="ECO:0000256" key="4">
    <source>
        <dbReference type="ARBA" id="ARBA00022553"/>
    </source>
</evidence>
<evidence type="ECO:0000256" key="3">
    <source>
        <dbReference type="ARBA" id="ARBA00019085"/>
    </source>
</evidence>
<dbReference type="PANTHER" id="PTHR12748:SF0">
    <property type="entry name" value="ORIGIN RECOGNITION COMPLEX SUBUNIT 3"/>
    <property type="match status" value="1"/>
</dbReference>
<feature type="compositionally biased region" description="Low complexity" evidence="10">
    <location>
        <begin position="111"/>
        <end position="134"/>
    </location>
</feature>
<reference evidence="13" key="1">
    <citation type="journal article" date="2023" name="Mol. Phylogenet. Evol.">
        <title>Genome-scale phylogeny and comparative genomics of the fungal order Sordariales.</title>
        <authorList>
            <person name="Hensen N."/>
            <person name="Bonometti L."/>
            <person name="Westerberg I."/>
            <person name="Brannstrom I.O."/>
            <person name="Guillou S."/>
            <person name="Cros-Aarteil S."/>
            <person name="Calhoun S."/>
            <person name="Haridas S."/>
            <person name="Kuo A."/>
            <person name="Mondo S."/>
            <person name="Pangilinan J."/>
            <person name="Riley R."/>
            <person name="LaButti K."/>
            <person name="Andreopoulos B."/>
            <person name="Lipzen A."/>
            <person name="Chen C."/>
            <person name="Yan M."/>
            <person name="Daum C."/>
            <person name="Ng V."/>
            <person name="Clum A."/>
            <person name="Steindorff A."/>
            <person name="Ohm R.A."/>
            <person name="Martin F."/>
            <person name="Silar P."/>
            <person name="Natvig D.O."/>
            <person name="Lalanne C."/>
            <person name="Gautier V."/>
            <person name="Ament-Velasquez S.L."/>
            <person name="Kruys A."/>
            <person name="Hutchinson M.I."/>
            <person name="Powell A.J."/>
            <person name="Barry K."/>
            <person name="Miller A.N."/>
            <person name="Grigoriev I.V."/>
            <person name="Debuchy R."/>
            <person name="Gladieux P."/>
            <person name="Hiltunen Thoren M."/>
            <person name="Johannesson H."/>
        </authorList>
    </citation>
    <scope>NUCLEOTIDE SEQUENCE [LARGE SCALE GENOMIC DNA]</scope>
    <source>
        <strain evidence="13">CBS 340.73</strain>
    </source>
</reference>
<dbReference type="GO" id="GO:0005656">
    <property type="term" value="C:nuclear pre-replicative complex"/>
    <property type="evidence" value="ECO:0007669"/>
    <property type="project" value="TreeGrafter"/>
</dbReference>
<gene>
    <name evidence="12" type="ORF">QBC46DRAFT_368184</name>
</gene>
<dbReference type="CDD" id="cd20704">
    <property type="entry name" value="Orc3"/>
    <property type="match status" value="1"/>
</dbReference>
<evidence type="ECO:0000256" key="1">
    <source>
        <dbReference type="ARBA" id="ARBA00004123"/>
    </source>
</evidence>
<keyword evidence="6" id="KW-0238">DNA-binding</keyword>
<dbReference type="InterPro" id="IPR045663">
    <property type="entry name" value="ORC3_ins"/>
</dbReference>
<feature type="region of interest" description="Disordered" evidence="10">
    <location>
        <begin position="519"/>
        <end position="632"/>
    </location>
</feature>
<evidence type="ECO:0000256" key="9">
    <source>
        <dbReference type="ARBA" id="ARBA00045241"/>
    </source>
</evidence>
<comment type="function">
    <text evidence="9">Component of the origin recognition complex (ORC) that binds origins of replication. DNA-binding is ATP-dependent. The specific DNA sequences that define origins of replication have not been identified yet. ORC is required to assemble the pre-replication complex necessary to initiate DNA replication. Binds histone H3 and H4 trimethylation marks H3K9me3, H3K27me3 and H4K20me3.</text>
</comment>
<protein>
    <recommendedName>
        <fullName evidence="3">Origin recognition complex subunit 3</fullName>
    </recommendedName>
</protein>
<dbReference type="InterPro" id="IPR040855">
    <property type="entry name" value="ORC_WH_C"/>
</dbReference>
<feature type="compositionally biased region" description="Basic and acidic residues" evidence="10">
    <location>
        <begin position="412"/>
        <end position="440"/>
    </location>
</feature>
<evidence type="ECO:0000313" key="13">
    <source>
        <dbReference type="Proteomes" id="UP001303473"/>
    </source>
</evidence>
<dbReference type="SUPFAM" id="SSF63748">
    <property type="entry name" value="Tudor/PWWP/MBT"/>
    <property type="match status" value="1"/>
</dbReference>
<dbReference type="Pfam" id="PF00855">
    <property type="entry name" value="PWWP"/>
    <property type="match status" value="1"/>
</dbReference>
<sequence>MSDASSNAPTAKEVAPSSPAAASTAAENAPAEASAKEEGAAAAAAAAAESKEEPAAPAKEAPSGNDKKEQGAEKPSSEDKKPAADEKPDVEMTDAAETKPEEKGESGQSDDAAALATAASAAAGADAPAAPTSAQEKPAKAAKPQRKSTGGGATESKGGKKLNRKQSKARILHLDAQPGDHFFVKLKGFPQWPVIICDEDMLPQSLLKSRPVTAKRADGTYREDYADGSKKVQDRTFPVMYLSTNEFGWVPNSDLIDLDPATVKDVKMDKMRKDLQAAHELAAKNHPLSYYKDLLQQFQEDLIEQERAKAAKAAATPKKKSKAVAADEEEEDVDMADAPEDDEDVQPKEKKSKKRKAEENIETPQRSESVKKPKIKLTTGLTPKPANGTASTPKPPKAATEPKSAKPKPKKSKDTEEKKIEKEPVTPKEKEPEFTPEEKHLRKEKEVLFLRHKLQKGLITKDQEPKEEEMKPMSDYLTKLECFPDLEAILKLDNIPKEEEFKFKPRSQVLLDKWNKLLTGEGEPANGVNGTEKAEAKANGVKAAGSEKPKGAAKESTKETAKDVKSPAKDSKESPAPAADEKKDAPEEGAYVFNGEDTTARPAKRRKTVSSKKDGTPKKQGQSGAGVSGVPGTASGVGFTSLFDGAESAESVRARRELFETAWPSLESKIQHVLREANRNTLDEVSSFIQTASSQREKIPAAFIITGPNIASQDLLFEQLSETLCKPRADKAAQEARFVRLRSAEAPNLKATLKKTIRDATARAGDDDGDEEVSVGSDGRKYLDYDLEALHAALKMQKPQSRQVIVAFQDSEGFDSSLLSDLLGLFHSWRDRIQFAVLFGVATSVELLRARLLKSTAHCLQGGQFDVVQAGSVLESVFKHAIAGTQAKLRLGPGLLRTLIERQHDHVAGIQVFVSSIKYAYMCHFYANPLSMLLAEENRETLQPEHVQAVRTLPSFRAHVEGAVEARQLHYAESLLENDEYLVHHIMGQRQERQNYVAGLLRSLHLITATNLVSTAFTDLYISALANGIDLSVEDDSFIESVRRLGPEEIVSLIRNLLNAVNSGSPDLDLPGWESDAEDLVVNLTEIQDEVEALIGRSKDSSRKTALKSKYSAQSKVLRTTVVAQKVQLSHDTATLSETDKAFTKAIDSLTDLLKEHISSVPIESLPVHEAWVYDAKSPYRDVFVPRPGTTVERALSRPHDYLGCACCATANGGVAPTMPATAILYHMYQETGALVNVADLWSAYFALVGQPDDSEDGEVAGGGGGMDERTALVHFYRALAELRTMGFVKPSKKKADHIAKLKWL</sequence>
<dbReference type="InterPro" id="IPR020795">
    <property type="entry name" value="ORC3"/>
</dbReference>
<comment type="similarity">
    <text evidence="2">Belongs to the ORC3 family.</text>
</comment>
<evidence type="ECO:0000256" key="10">
    <source>
        <dbReference type="SAM" id="MobiDB-lite"/>
    </source>
</evidence>
<feature type="region of interest" description="Disordered" evidence="10">
    <location>
        <begin position="311"/>
        <end position="440"/>
    </location>
</feature>
<proteinExistence type="inferred from homology"/>
<dbReference type="GO" id="GO:0031261">
    <property type="term" value="C:DNA replication preinitiation complex"/>
    <property type="evidence" value="ECO:0007669"/>
    <property type="project" value="TreeGrafter"/>
</dbReference>
<feature type="compositionally biased region" description="Low complexity" evidence="10">
    <location>
        <begin position="11"/>
        <end position="33"/>
    </location>
</feature>
<keyword evidence="5" id="KW-0235">DNA replication</keyword>
<dbReference type="Gene3D" id="2.30.30.140">
    <property type="match status" value="1"/>
</dbReference>
<evidence type="ECO:0000256" key="8">
    <source>
        <dbReference type="ARBA" id="ARBA00026084"/>
    </source>
</evidence>
<dbReference type="Pfam" id="PF07034">
    <property type="entry name" value="ORC3_N"/>
    <property type="match status" value="1"/>
</dbReference>
<dbReference type="SMART" id="SM00293">
    <property type="entry name" value="PWWP"/>
    <property type="match status" value="1"/>
</dbReference>
<dbReference type="Pfam" id="PF18137">
    <property type="entry name" value="WHD_ORC"/>
    <property type="match status" value="1"/>
</dbReference>
<feature type="domain" description="PWWP" evidence="11">
    <location>
        <begin position="178"/>
        <end position="261"/>
    </location>
</feature>
<evidence type="ECO:0000313" key="12">
    <source>
        <dbReference type="EMBL" id="KAK3934485.1"/>
    </source>
</evidence>
<dbReference type="GO" id="GO:0006270">
    <property type="term" value="P:DNA replication initiation"/>
    <property type="evidence" value="ECO:0007669"/>
    <property type="project" value="TreeGrafter"/>
</dbReference>
<organism evidence="12 13">
    <name type="scientific">Diplogelasinospora grovesii</name>
    <dbReference type="NCBI Taxonomy" id="303347"/>
    <lineage>
        <taxon>Eukaryota</taxon>
        <taxon>Fungi</taxon>
        <taxon>Dikarya</taxon>
        <taxon>Ascomycota</taxon>
        <taxon>Pezizomycotina</taxon>
        <taxon>Sordariomycetes</taxon>
        <taxon>Sordariomycetidae</taxon>
        <taxon>Sordariales</taxon>
        <taxon>Diplogelasinosporaceae</taxon>
        <taxon>Diplogelasinospora</taxon>
    </lineage>
</organism>
<dbReference type="Pfam" id="PF19675">
    <property type="entry name" value="ORC3_ins"/>
    <property type="match status" value="1"/>
</dbReference>
<evidence type="ECO:0000256" key="5">
    <source>
        <dbReference type="ARBA" id="ARBA00022705"/>
    </source>
</evidence>
<name>A0AAN6MWQ8_9PEZI</name>
<dbReference type="Proteomes" id="UP001303473">
    <property type="component" value="Unassembled WGS sequence"/>
</dbReference>
<keyword evidence="4" id="KW-0597">Phosphoprotein</keyword>
<feature type="compositionally biased region" description="Basic and acidic residues" evidence="10">
    <location>
        <begin position="545"/>
        <end position="586"/>
    </location>
</feature>
<comment type="subunit">
    <text evidence="8">Component of ORC, a complex composed of at least 6 subunits: ORC1, ORC2, ORC3, ORC4, ORC5 and ORC6. ORC is regulated in a cell-cycle dependent manner. It is sequentially assembled at the exit from anaphase of mitosis and disassembled as cells enter S phase.</text>
</comment>
<feature type="compositionally biased region" description="Acidic residues" evidence="10">
    <location>
        <begin position="326"/>
        <end position="344"/>
    </location>
</feature>
<evidence type="ECO:0000256" key="6">
    <source>
        <dbReference type="ARBA" id="ARBA00023125"/>
    </source>
</evidence>
<dbReference type="EMBL" id="MU853986">
    <property type="protein sequence ID" value="KAK3934485.1"/>
    <property type="molecule type" value="Genomic_DNA"/>
</dbReference>
<dbReference type="PANTHER" id="PTHR12748">
    <property type="entry name" value="ORIGIN RECOGNITION COMPLEX SUBUNIT 3"/>
    <property type="match status" value="1"/>
</dbReference>
<dbReference type="InterPro" id="IPR000313">
    <property type="entry name" value="PWWP_dom"/>
</dbReference>
<feature type="region of interest" description="Disordered" evidence="10">
    <location>
        <begin position="1"/>
        <end position="167"/>
    </location>
</feature>
<evidence type="ECO:0000256" key="7">
    <source>
        <dbReference type="ARBA" id="ARBA00023242"/>
    </source>
</evidence>
<keyword evidence="7" id="KW-0539">Nucleus</keyword>
<dbReference type="PROSITE" id="PS50812">
    <property type="entry name" value="PWWP"/>
    <property type="match status" value="1"/>
</dbReference>
<feature type="compositionally biased region" description="Basic and acidic residues" evidence="10">
    <location>
        <begin position="65"/>
        <end position="105"/>
    </location>
</feature>
<accession>A0AAN6MWQ8</accession>
<feature type="compositionally biased region" description="Low complexity" evidence="10">
    <location>
        <begin position="55"/>
        <end position="64"/>
    </location>
</feature>
<comment type="caution">
    <text evidence="12">The sequence shown here is derived from an EMBL/GenBank/DDBJ whole genome shotgun (WGS) entry which is preliminary data.</text>
</comment>
<feature type="compositionally biased region" description="Low complexity" evidence="10">
    <location>
        <begin position="389"/>
        <end position="402"/>
    </location>
</feature>